<evidence type="ECO:0000313" key="3">
    <source>
        <dbReference type="Proteomes" id="UP000245207"/>
    </source>
</evidence>
<dbReference type="EMBL" id="PKPP01004531">
    <property type="protein sequence ID" value="PWA63905.1"/>
    <property type="molecule type" value="Genomic_DNA"/>
</dbReference>
<dbReference type="InterPro" id="IPR015421">
    <property type="entry name" value="PyrdxlP-dep_Trfase_major"/>
</dbReference>
<dbReference type="Proteomes" id="UP000245207">
    <property type="component" value="Unassembled WGS sequence"/>
</dbReference>
<keyword evidence="3" id="KW-1185">Reference proteome</keyword>
<keyword evidence="2" id="KW-0808">Transferase</keyword>
<dbReference type="InterPro" id="IPR004839">
    <property type="entry name" value="Aminotransferase_I/II_large"/>
</dbReference>
<dbReference type="Gene3D" id="3.40.640.10">
    <property type="entry name" value="Type I PLP-dependent aspartate aminotransferase-like (Major domain)"/>
    <property type="match status" value="1"/>
</dbReference>
<dbReference type="OrthoDB" id="7042322at2759"/>
<gene>
    <name evidence="2" type="ORF">CTI12_AA347380</name>
</gene>
<comment type="caution">
    <text evidence="2">The sequence shown here is derived from an EMBL/GenBank/DDBJ whole genome shotgun (WGS) entry which is preliminary data.</text>
</comment>
<dbReference type="GO" id="GO:0006572">
    <property type="term" value="P:L-tyrosine catabolic process"/>
    <property type="evidence" value="ECO:0007669"/>
    <property type="project" value="TreeGrafter"/>
</dbReference>
<dbReference type="SUPFAM" id="SSF53383">
    <property type="entry name" value="PLP-dependent transferases"/>
    <property type="match status" value="1"/>
</dbReference>
<feature type="domain" description="Aminotransferase class I/classII large" evidence="1">
    <location>
        <begin position="12"/>
        <end position="88"/>
    </location>
</feature>
<keyword evidence="2" id="KW-0032">Aminotransferase</keyword>
<reference evidence="2 3" key="1">
    <citation type="journal article" date="2018" name="Mol. Plant">
        <title>The genome of Artemisia annua provides insight into the evolution of Asteraceae family and artemisinin biosynthesis.</title>
        <authorList>
            <person name="Shen Q."/>
            <person name="Zhang L."/>
            <person name="Liao Z."/>
            <person name="Wang S."/>
            <person name="Yan T."/>
            <person name="Shi P."/>
            <person name="Liu M."/>
            <person name="Fu X."/>
            <person name="Pan Q."/>
            <person name="Wang Y."/>
            <person name="Lv Z."/>
            <person name="Lu X."/>
            <person name="Zhang F."/>
            <person name="Jiang W."/>
            <person name="Ma Y."/>
            <person name="Chen M."/>
            <person name="Hao X."/>
            <person name="Li L."/>
            <person name="Tang Y."/>
            <person name="Lv G."/>
            <person name="Zhou Y."/>
            <person name="Sun X."/>
            <person name="Brodelius P.E."/>
            <person name="Rose J.K.C."/>
            <person name="Tang K."/>
        </authorList>
    </citation>
    <scope>NUCLEOTIDE SEQUENCE [LARGE SCALE GENOMIC DNA]</scope>
    <source>
        <strain evidence="3">cv. Huhao1</strain>
        <tissue evidence="2">Leaf</tissue>
    </source>
</reference>
<evidence type="ECO:0000259" key="1">
    <source>
        <dbReference type="Pfam" id="PF00155"/>
    </source>
</evidence>
<dbReference type="STRING" id="35608.A0A2U1MRK5"/>
<dbReference type="PANTHER" id="PTHR45744">
    <property type="entry name" value="TYROSINE AMINOTRANSFERASE"/>
    <property type="match status" value="1"/>
</dbReference>
<dbReference type="PANTHER" id="PTHR45744:SF29">
    <property type="entry name" value="NICOTIANAMINE AMINOTRANSFERASE"/>
    <property type="match status" value="1"/>
</dbReference>
<dbReference type="Pfam" id="PF00155">
    <property type="entry name" value="Aminotran_1_2"/>
    <property type="match status" value="1"/>
</dbReference>
<name>A0A2U1MRK5_ARTAN</name>
<dbReference type="GO" id="GO:0004838">
    <property type="term" value="F:L-tyrosine-2-oxoglutarate transaminase activity"/>
    <property type="evidence" value="ECO:0007669"/>
    <property type="project" value="TreeGrafter"/>
</dbReference>
<dbReference type="AlphaFoldDB" id="A0A2U1MRK5"/>
<protein>
    <submittedName>
        <fullName evidence="2">Aminotransferase, class I/classII</fullName>
    </submittedName>
</protein>
<dbReference type="GO" id="GO:0030170">
    <property type="term" value="F:pyridoxal phosphate binding"/>
    <property type="evidence" value="ECO:0007669"/>
    <property type="project" value="InterPro"/>
</dbReference>
<proteinExistence type="predicted"/>
<sequence length="92" mass="10119">MLLKSLLKVLGQTGVDILSPIPNYLLHEAQSSLSLLEVCNFNLLPEKGWEVDFDGVKALEDNQIVTIVLINPGNPCGNVFTCEHMKKITSPI</sequence>
<dbReference type="InterPro" id="IPR015424">
    <property type="entry name" value="PyrdxlP-dep_Trfase"/>
</dbReference>
<accession>A0A2U1MRK5</accession>
<evidence type="ECO:0000313" key="2">
    <source>
        <dbReference type="EMBL" id="PWA63905.1"/>
    </source>
</evidence>
<organism evidence="2 3">
    <name type="scientific">Artemisia annua</name>
    <name type="common">Sweet wormwood</name>
    <dbReference type="NCBI Taxonomy" id="35608"/>
    <lineage>
        <taxon>Eukaryota</taxon>
        <taxon>Viridiplantae</taxon>
        <taxon>Streptophyta</taxon>
        <taxon>Embryophyta</taxon>
        <taxon>Tracheophyta</taxon>
        <taxon>Spermatophyta</taxon>
        <taxon>Magnoliopsida</taxon>
        <taxon>eudicotyledons</taxon>
        <taxon>Gunneridae</taxon>
        <taxon>Pentapetalae</taxon>
        <taxon>asterids</taxon>
        <taxon>campanulids</taxon>
        <taxon>Asterales</taxon>
        <taxon>Asteraceae</taxon>
        <taxon>Asteroideae</taxon>
        <taxon>Anthemideae</taxon>
        <taxon>Artemisiinae</taxon>
        <taxon>Artemisia</taxon>
    </lineage>
</organism>